<sequence length="149" mass="17300">MKVSNKKSIEKLGLFLMFMLILDLTLIGMQWLIVRQPDQFIITLLILFIALVIYMTKLKYTEFENSGFVISIKKKHLLNGSGFVFPLLEFPSEIIKDCKLKSQVIYLQVLNSTNSKKKVQVFRISLAGFDPNEQKEILHQILNDKSKLY</sequence>
<feature type="transmembrane region" description="Helical" evidence="1">
    <location>
        <begin position="12"/>
        <end position="33"/>
    </location>
</feature>
<comment type="caution">
    <text evidence="2">The sequence shown here is derived from an EMBL/GenBank/DDBJ whole genome shotgun (WGS) entry which is preliminary data.</text>
</comment>
<name>A0ABY1R6E2_9FLAO</name>
<gene>
    <name evidence="2" type="ORF">SAMN05421679_107156</name>
</gene>
<organism evidence="2 3">
    <name type="scientific">Epilithonimonas pallida</name>
    <dbReference type="NCBI Taxonomy" id="373671"/>
    <lineage>
        <taxon>Bacteria</taxon>
        <taxon>Pseudomonadati</taxon>
        <taxon>Bacteroidota</taxon>
        <taxon>Flavobacteriia</taxon>
        <taxon>Flavobacteriales</taxon>
        <taxon>Weeksellaceae</taxon>
        <taxon>Chryseobacterium group</taxon>
        <taxon>Epilithonimonas</taxon>
    </lineage>
</organism>
<evidence type="ECO:0000313" key="2">
    <source>
        <dbReference type="EMBL" id="SMP95493.1"/>
    </source>
</evidence>
<protein>
    <recommendedName>
        <fullName evidence="4">PH domain-containing protein</fullName>
    </recommendedName>
</protein>
<evidence type="ECO:0000256" key="1">
    <source>
        <dbReference type="SAM" id="Phobius"/>
    </source>
</evidence>
<evidence type="ECO:0000313" key="3">
    <source>
        <dbReference type="Proteomes" id="UP001158050"/>
    </source>
</evidence>
<keyword evidence="1" id="KW-0472">Membrane</keyword>
<feature type="transmembrane region" description="Helical" evidence="1">
    <location>
        <begin position="39"/>
        <end position="56"/>
    </location>
</feature>
<dbReference type="EMBL" id="FXUO01000007">
    <property type="protein sequence ID" value="SMP95493.1"/>
    <property type="molecule type" value="Genomic_DNA"/>
</dbReference>
<dbReference type="Proteomes" id="UP001158050">
    <property type="component" value="Unassembled WGS sequence"/>
</dbReference>
<reference evidence="2 3" key="1">
    <citation type="submission" date="2017-05" db="EMBL/GenBank/DDBJ databases">
        <authorList>
            <person name="Varghese N."/>
            <person name="Submissions S."/>
        </authorList>
    </citation>
    <scope>NUCLEOTIDE SEQUENCE [LARGE SCALE GENOMIC DNA]</scope>
    <source>
        <strain evidence="2 3">DSM 18015</strain>
    </source>
</reference>
<evidence type="ECO:0008006" key="4">
    <source>
        <dbReference type="Google" id="ProtNLM"/>
    </source>
</evidence>
<keyword evidence="1" id="KW-0812">Transmembrane</keyword>
<accession>A0ABY1R6E2</accession>
<keyword evidence="3" id="KW-1185">Reference proteome</keyword>
<proteinExistence type="predicted"/>
<keyword evidence="1" id="KW-1133">Transmembrane helix</keyword>